<evidence type="ECO:0000313" key="3">
    <source>
        <dbReference type="Proteomes" id="UP000683360"/>
    </source>
</evidence>
<dbReference type="OrthoDB" id="10580451at2759"/>
<keyword evidence="3" id="KW-1185">Reference proteome</keyword>
<reference evidence="2" key="1">
    <citation type="submission" date="2021-03" db="EMBL/GenBank/DDBJ databases">
        <authorList>
            <person name="Bekaert M."/>
        </authorList>
    </citation>
    <scope>NUCLEOTIDE SEQUENCE</scope>
</reference>
<name>A0A8S3UU36_MYTED</name>
<organism evidence="2 3">
    <name type="scientific">Mytilus edulis</name>
    <name type="common">Blue mussel</name>
    <dbReference type="NCBI Taxonomy" id="6550"/>
    <lineage>
        <taxon>Eukaryota</taxon>
        <taxon>Metazoa</taxon>
        <taxon>Spiralia</taxon>
        <taxon>Lophotrochozoa</taxon>
        <taxon>Mollusca</taxon>
        <taxon>Bivalvia</taxon>
        <taxon>Autobranchia</taxon>
        <taxon>Pteriomorphia</taxon>
        <taxon>Mytilida</taxon>
        <taxon>Mytiloidea</taxon>
        <taxon>Mytilidae</taxon>
        <taxon>Mytilinae</taxon>
        <taxon>Mytilus</taxon>
    </lineage>
</organism>
<feature type="region of interest" description="Disordered" evidence="1">
    <location>
        <begin position="195"/>
        <end position="218"/>
    </location>
</feature>
<dbReference type="EMBL" id="CAJPWZ010002805">
    <property type="protein sequence ID" value="CAG2245929.1"/>
    <property type="molecule type" value="Genomic_DNA"/>
</dbReference>
<evidence type="ECO:0000256" key="1">
    <source>
        <dbReference type="SAM" id="MobiDB-lite"/>
    </source>
</evidence>
<protein>
    <submittedName>
        <fullName evidence="2">Uncharacterized protein</fullName>
    </submittedName>
</protein>
<dbReference type="AlphaFoldDB" id="A0A8S3UU36"/>
<comment type="caution">
    <text evidence="2">The sequence shown here is derived from an EMBL/GenBank/DDBJ whole genome shotgun (WGS) entry which is preliminary data.</text>
</comment>
<dbReference type="Proteomes" id="UP000683360">
    <property type="component" value="Unassembled WGS sequence"/>
</dbReference>
<evidence type="ECO:0000313" key="2">
    <source>
        <dbReference type="EMBL" id="CAG2245929.1"/>
    </source>
</evidence>
<proteinExistence type="predicted"/>
<gene>
    <name evidence="2" type="ORF">MEDL_57922</name>
</gene>
<sequence>MSDTEVPIPSKESVEPDEDVSNADLFSLFTTYMNSKLAGIERNLDDKTRSLAKKVKKVEITFRFKGNQIQFELNSDIIDSIDSKGPARATKLLEESSKTLKKRNKLIRIADKQRSRETTNKVADFYFKIHVKPGIQNGDSDGLSRMPFCFKGYMNSTVENNSITTTLQTADAQANDEIDWTVTLSKYTVEMTDDEVEKLSSPLGSMSEKVEQTNDNTQ</sequence>
<accession>A0A8S3UU36</accession>